<feature type="non-terminal residue" evidence="2">
    <location>
        <position position="293"/>
    </location>
</feature>
<reference evidence="2 3" key="1">
    <citation type="journal article" date="2019" name="Gigascience">
        <title>Whole-genome sequence of the oriental lung fluke Paragonimus westermani.</title>
        <authorList>
            <person name="Oey H."/>
            <person name="Zakrzewski M."/>
            <person name="Narain K."/>
            <person name="Devi K.R."/>
            <person name="Agatsuma T."/>
            <person name="Nawaratna S."/>
            <person name="Gobert G.N."/>
            <person name="Jones M.K."/>
            <person name="Ragan M.A."/>
            <person name="McManus D.P."/>
            <person name="Krause L."/>
        </authorList>
    </citation>
    <scope>NUCLEOTIDE SEQUENCE [LARGE SCALE GENOMIC DNA]</scope>
    <source>
        <strain evidence="2 3">IND2009</strain>
    </source>
</reference>
<name>A0A5J4N7C9_9TREM</name>
<protein>
    <submittedName>
        <fullName evidence="2">Uncharacterized protein</fullName>
    </submittedName>
</protein>
<evidence type="ECO:0000313" key="2">
    <source>
        <dbReference type="EMBL" id="KAA3671402.1"/>
    </source>
</evidence>
<evidence type="ECO:0000256" key="1">
    <source>
        <dbReference type="SAM" id="MobiDB-lite"/>
    </source>
</evidence>
<keyword evidence="3" id="KW-1185">Reference proteome</keyword>
<accession>A0A5J4N7C9</accession>
<sequence>MGPHCLAWTTDEKDLGVWISSSLKTSLQCTVVHKRTPKILALLKRIFGRFTRQTLPSILNTYIRPTMEYAVQVWSPWLRKDIVLLQRIYHPATNEHFAHIEKPNAVEVMLPMESFKSRRPDSASPMVTDCSKTERATPTFEKEANKSHPSSGISAAIEAVEKLSFASRGAEPSSSALSEQSYAFQQYVSMVQVGNQVIDDREGSREVISVCPEKDNGTVPVSLPSSPTDVERLQSTLVSLCCQHKYQKAGYLDTPPTDLITFGRFAIPVGRWCLFLPSLRTPDGLLWPETLSQ</sequence>
<comment type="caution">
    <text evidence="2">The sequence shown here is derived from an EMBL/GenBank/DDBJ whole genome shotgun (WGS) entry which is preliminary data.</text>
</comment>
<dbReference type="AlphaFoldDB" id="A0A5J4N7C9"/>
<proteinExistence type="predicted"/>
<dbReference type="EMBL" id="QNGE01006532">
    <property type="protein sequence ID" value="KAA3671402.1"/>
    <property type="molecule type" value="Genomic_DNA"/>
</dbReference>
<dbReference type="PANTHER" id="PTHR33332">
    <property type="entry name" value="REVERSE TRANSCRIPTASE DOMAIN-CONTAINING PROTEIN"/>
    <property type="match status" value="1"/>
</dbReference>
<feature type="compositionally biased region" description="Basic and acidic residues" evidence="1">
    <location>
        <begin position="131"/>
        <end position="146"/>
    </location>
</feature>
<feature type="region of interest" description="Disordered" evidence="1">
    <location>
        <begin position="117"/>
        <end position="151"/>
    </location>
</feature>
<evidence type="ECO:0000313" key="3">
    <source>
        <dbReference type="Proteomes" id="UP000324629"/>
    </source>
</evidence>
<gene>
    <name evidence="2" type="ORF">DEA37_0010864</name>
</gene>
<dbReference type="Proteomes" id="UP000324629">
    <property type="component" value="Unassembled WGS sequence"/>
</dbReference>
<organism evidence="2 3">
    <name type="scientific">Paragonimus westermani</name>
    <dbReference type="NCBI Taxonomy" id="34504"/>
    <lineage>
        <taxon>Eukaryota</taxon>
        <taxon>Metazoa</taxon>
        <taxon>Spiralia</taxon>
        <taxon>Lophotrochozoa</taxon>
        <taxon>Platyhelminthes</taxon>
        <taxon>Trematoda</taxon>
        <taxon>Digenea</taxon>
        <taxon>Plagiorchiida</taxon>
        <taxon>Troglotremata</taxon>
        <taxon>Troglotrematidae</taxon>
        <taxon>Paragonimus</taxon>
    </lineage>
</organism>